<reference evidence="7 8" key="1">
    <citation type="journal article" date="2014" name="Genome Announc.">
        <title>Draft genome sequences of eight enterohepatic helicobacter species isolated from both laboratory and wild rodents.</title>
        <authorList>
            <person name="Sheh A."/>
            <person name="Shen Z."/>
            <person name="Fox J.G."/>
        </authorList>
    </citation>
    <scope>NUCLEOTIDE SEQUENCE [LARGE SCALE GENOMIC DNA]</scope>
    <source>
        <strain evidence="7 8">ATCC 700114</strain>
    </source>
</reference>
<proteinExistence type="inferred from homology"/>
<dbReference type="OrthoDB" id="128480at2"/>
<sequence>MGFKRTYHHVIECIKATHFLLQCGYSKKETQKLLDKRRVRQGSKIIQKKDFLEKGIIEVLSFIPDNISLTPFFACVPPNHAIVQQDIANMQIKISQLPPYFCLFNKPSKLLTHPKNLLNSASILDSLRYYFGVDSNPCHRLDYETSGLLLCSIDKKSESILKNLFSERGVQKSYTAILHGEITTPLLIESEIMFPKDFGNLCIQGKASNIKVKAIDCNKIKSITEEFVQNDQQGATSILVPLRVLSDFNEVLGYLYKSKNPFFPSQIQENLVDIVNDFKQGFRQDIDFTLHYKDFYNEKRLLQQYQNFLSYIRNYSDWTANFRIQSENNVESMNHYPSHNEVSKDAIFRRFATDQHKAFLECNKTLEYERNHLLLSKAKSNAKFTLVRLIPLSGKTHQLRIHTSSLQHKILGDTLYGLCPIVASLFLDLQSKKLKATIESYLFETITKMHSSNIKGYIYATHVLQRDKTIAQKLLCSIASFVDTHRTFSATLKTSDSKYCESELQTRKKLDFTHSIPTCQTSAQMSKSLSSIPLSMSVECEIEGKKDSIQAAFISYQSMENIQVIFPSYKFLSLSLSQNIIPCFFSSCTCNSGESKYPYQTIHKSYTCKQSSEVVCNDEFKSSFFTFLIFYYALPTHQQKIFKDIRASYCGIDRLLLHASSLKFLGEEFVCDEC</sequence>
<dbReference type="RefSeq" id="WP_034344459.1">
    <property type="nucleotide sequence ID" value="NZ_FZNG01000027.1"/>
</dbReference>
<accession>A0A4U8SDJ6</accession>
<dbReference type="InterPro" id="IPR006145">
    <property type="entry name" value="PsdUridine_synth_RsuA/RluA"/>
</dbReference>
<dbReference type="Proteomes" id="UP000029878">
    <property type="component" value="Unassembled WGS sequence"/>
</dbReference>
<dbReference type="SUPFAM" id="SSF55120">
    <property type="entry name" value="Pseudouridine synthase"/>
    <property type="match status" value="2"/>
</dbReference>
<keyword evidence="3" id="KW-0413">Isomerase</keyword>
<dbReference type="InterPro" id="IPR006224">
    <property type="entry name" value="PsdUridine_synth_RluA-like_CS"/>
</dbReference>
<evidence type="ECO:0000313" key="8">
    <source>
        <dbReference type="Proteomes" id="UP000029878"/>
    </source>
</evidence>
<evidence type="ECO:0000256" key="4">
    <source>
        <dbReference type="ARBA" id="ARBA00031870"/>
    </source>
</evidence>
<name>A0A4U8SDJ6_9HELI</name>
<dbReference type="AlphaFoldDB" id="A0A4U8SDJ6"/>
<protein>
    <recommendedName>
        <fullName evidence="4">RNA pseudouridylate synthase</fullName>
    </recommendedName>
    <alternativeName>
        <fullName evidence="5">RNA-uridine isomerase</fullName>
    </alternativeName>
</protein>
<dbReference type="GO" id="GO:0009982">
    <property type="term" value="F:pseudouridine synthase activity"/>
    <property type="evidence" value="ECO:0007669"/>
    <property type="project" value="InterPro"/>
</dbReference>
<dbReference type="InterPro" id="IPR020103">
    <property type="entry name" value="PsdUridine_synth_cat_dom_sf"/>
</dbReference>
<dbReference type="PROSITE" id="PS01129">
    <property type="entry name" value="PSI_RLU"/>
    <property type="match status" value="1"/>
</dbReference>
<dbReference type="PANTHER" id="PTHR21600:SF44">
    <property type="entry name" value="RIBOSOMAL LARGE SUBUNIT PSEUDOURIDINE SYNTHASE D"/>
    <property type="match status" value="1"/>
</dbReference>
<evidence type="ECO:0000313" key="7">
    <source>
        <dbReference type="EMBL" id="TLD84195.1"/>
    </source>
</evidence>
<dbReference type="PANTHER" id="PTHR21600">
    <property type="entry name" value="MITOCHONDRIAL RNA PSEUDOURIDINE SYNTHASE"/>
    <property type="match status" value="1"/>
</dbReference>
<evidence type="ECO:0000256" key="2">
    <source>
        <dbReference type="ARBA" id="ARBA00010876"/>
    </source>
</evidence>
<evidence type="ECO:0000256" key="1">
    <source>
        <dbReference type="ARBA" id="ARBA00000073"/>
    </source>
</evidence>
<evidence type="ECO:0000256" key="5">
    <source>
        <dbReference type="ARBA" id="ARBA00033164"/>
    </source>
</evidence>
<organism evidence="7 8">
    <name type="scientific">Helicobacter trogontum</name>
    <dbReference type="NCBI Taxonomy" id="50960"/>
    <lineage>
        <taxon>Bacteria</taxon>
        <taxon>Pseudomonadati</taxon>
        <taxon>Campylobacterota</taxon>
        <taxon>Epsilonproteobacteria</taxon>
        <taxon>Campylobacterales</taxon>
        <taxon>Helicobacteraceae</taxon>
        <taxon>Helicobacter</taxon>
    </lineage>
</organism>
<comment type="catalytic activity">
    <reaction evidence="1">
        <text>a uridine in RNA = a pseudouridine in RNA</text>
        <dbReference type="Rhea" id="RHEA:48348"/>
        <dbReference type="Rhea" id="RHEA-COMP:12068"/>
        <dbReference type="Rhea" id="RHEA-COMP:12069"/>
        <dbReference type="ChEBI" id="CHEBI:65314"/>
        <dbReference type="ChEBI" id="CHEBI:65315"/>
    </reaction>
</comment>
<evidence type="ECO:0000256" key="3">
    <source>
        <dbReference type="ARBA" id="ARBA00023235"/>
    </source>
</evidence>
<dbReference type="InterPro" id="IPR050188">
    <property type="entry name" value="RluA_PseudoU_synthase"/>
</dbReference>
<dbReference type="GO" id="GO:0000455">
    <property type="term" value="P:enzyme-directed rRNA pseudouridine synthesis"/>
    <property type="evidence" value="ECO:0007669"/>
    <property type="project" value="TreeGrafter"/>
</dbReference>
<dbReference type="EMBL" id="JRPL02000004">
    <property type="protein sequence ID" value="TLD84195.1"/>
    <property type="molecule type" value="Genomic_DNA"/>
</dbReference>
<gene>
    <name evidence="7" type="ORF">LS81_003050</name>
</gene>
<comment type="similarity">
    <text evidence="2">Belongs to the pseudouridine synthase RluA family.</text>
</comment>
<dbReference type="Gene3D" id="3.30.2350.10">
    <property type="entry name" value="Pseudouridine synthase"/>
    <property type="match status" value="2"/>
</dbReference>
<feature type="domain" description="Pseudouridine synthase RsuA/RluA-like" evidence="6">
    <location>
        <begin position="101"/>
        <end position="204"/>
    </location>
</feature>
<evidence type="ECO:0000259" key="6">
    <source>
        <dbReference type="Pfam" id="PF00849"/>
    </source>
</evidence>
<comment type="caution">
    <text evidence="7">The sequence shown here is derived from an EMBL/GenBank/DDBJ whole genome shotgun (WGS) entry which is preliminary data.</text>
</comment>
<dbReference type="GO" id="GO:0003723">
    <property type="term" value="F:RNA binding"/>
    <property type="evidence" value="ECO:0007669"/>
    <property type="project" value="InterPro"/>
</dbReference>
<dbReference type="Pfam" id="PF00849">
    <property type="entry name" value="PseudoU_synth_2"/>
    <property type="match status" value="1"/>
</dbReference>
<dbReference type="GO" id="GO:0140098">
    <property type="term" value="F:catalytic activity, acting on RNA"/>
    <property type="evidence" value="ECO:0007669"/>
    <property type="project" value="UniProtKB-ARBA"/>
</dbReference>